<dbReference type="EMBL" id="JADLQN010000010">
    <property type="protein sequence ID" value="MBF6358196.1"/>
    <property type="molecule type" value="Genomic_DNA"/>
</dbReference>
<accession>A0ABS0DIB9</accession>
<protein>
    <submittedName>
        <fullName evidence="2">Uncharacterized protein</fullName>
    </submittedName>
</protein>
<sequence>MHYYRYLHGGRVIESETPRPDLLEWAYWREVTADEAGAQGKSVQPEPTADPVTVTVEGAPEPQPVAEPPAAKKAPAKKAAPRKAAEAA</sequence>
<evidence type="ECO:0000313" key="3">
    <source>
        <dbReference type="Proteomes" id="UP000707731"/>
    </source>
</evidence>
<keyword evidence="3" id="KW-1185">Reference proteome</keyword>
<evidence type="ECO:0000256" key="1">
    <source>
        <dbReference type="SAM" id="MobiDB-lite"/>
    </source>
</evidence>
<organism evidence="2 3">
    <name type="scientific">Nocardia higoensis</name>
    <dbReference type="NCBI Taxonomy" id="228599"/>
    <lineage>
        <taxon>Bacteria</taxon>
        <taxon>Bacillati</taxon>
        <taxon>Actinomycetota</taxon>
        <taxon>Actinomycetes</taxon>
        <taxon>Mycobacteriales</taxon>
        <taxon>Nocardiaceae</taxon>
        <taxon>Nocardia</taxon>
    </lineage>
</organism>
<name>A0ABS0DIB9_9NOCA</name>
<dbReference type="RefSeq" id="WP_195005034.1">
    <property type="nucleotide sequence ID" value="NZ_JADLQN010000010.1"/>
</dbReference>
<evidence type="ECO:0000313" key="2">
    <source>
        <dbReference type="EMBL" id="MBF6358196.1"/>
    </source>
</evidence>
<gene>
    <name evidence="2" type="ORF">IU449_27240</name>
</gene>
<dbReference type="Proteomes" id="UP000707731">
    <property type="component" value="Unassembled WGS sequence"/>
</dbReference>
<comment type="caution">
    <text evidence="2">The sequence shown here is derived from an EMBL/GenBank/DDBJ whole genome shotgun (WGS) entry which is preliminary data.</text>
</comment>
<feature type="region of interest" description="Disordered" evidence="1">
    <location>
        <begin position="36"/>
        <end position="88"/>
    </location>
</feature>
<reference evidence="2 3" key="1">
    <citation type="submission" date="2020-10" db="EMBL/GenBank/DDBJ databases">
        <title>Identification of Nocardia species via Next-generation sequencing and recognition of intraspecies genetic diversity.</title>
        <authorList>
            <person name="Li P."/>
            <person name="Li P."/>
            <person name="Lu B."/>
        </authorList>
    </citation>
    <scope>NUCLEOTIDE SEQUENCE [LARGE SCALE GENOMIC DNA]</scope>
    <source>
        <strain evidence="2 3">BJ06-0143</strain>
    </source>
</reference>
<proteinExistence type="predicted"/>